<dbReference type="PANTHER" id="PTHR45641:SF1">
    <property type="entry name" value="AAA+ ATPASE DOMAIN-CONTAINING PROTEIN"/>
    <property type="match status" value="1"/>
</dbReference>
<dbReference type="PANTHER" id="PTHR45641">
    <property type="entry name" value="TETRATRICOPEPTIDE REPEAT PROTEIN (AFU_ORTHOLOGUE AFUA_6G03870)"/>
    <property type="match status" value="1"/>
</dbReference>
<keyword evidence="4" id="KW-0505">Motor protein</keyword>
<evidence type="ECO:0000256" key="1">
    <source>
        <dbReference type="ARBA" id="ARBA00022737"/>
    </source>
</evidence>
<evidence type="ECO:0000256" key="3">
    <source>
        <dbReference type="PROSITE-ProRule" id="PRU00339"/>
    </source>
</evidence>
<evidence type="ECO:0000313" key="5">
    <source>
        <dbReference type="EMBL" id="CAF1288490.1"/>
    </source>
</evidence>
<dbReference type="Pfam" id="PF13424">
    <property type="entry name" value="TPR_12"/>
    <property type="match status" value="1"/>
</dbReference>
<dbReference type="PROSITE" id="PS50293">
    <property type="entry name" value="TPR_REGION"/>
    <property type="match status" value="1"/>
</dbReference>
<keyword evidence="7" id="KW-1185">Reference proteome</keyword>
<feature type="repeat" description="TPR" evidence="3">
    <location>
        <begin position="57"/>
        <end position="90"/>
    </location>
</feature>
<dbReference type="SUPFAM" id="SSF48452">
    <property type="entry name" value="TPR-like"/>
    <property type="match status" value="1"/>
</dbReference>
<dbReference type="GO" id="GO:0005874">
    <property type="term" value="C:microtubule"/>
    <property type="evidence" value="ECO:0007669"/>
    <property type="project" value="UniProtKB-UniRule"/>
</dbReference>
<organism evidence="6 7">
    <name type="scientific">Rotaria sordida</name>
    <dbReference type="NCBI Taxonomy" id="392033"/>
    <lineage>
        <taxon>Eukaryota</taxon>
        <taxon>Metazoa</taxon>
        <taxon>Spiralia</taxon>
        <taxon>Gnathifera</taxon>
        <taxon>Rotifera</taxon>
        <taxon>Eurotatoria</taxon>
        <taxon>Bdelloidea</taxon>
        <taxon>Philodinida</taxon>
        <taxon>Philodinidae</taxon>
        <taxon>Rotaria</taxon>
    </lineage>
</organism>
<dbReference type="SMART" id="SM00028">
    <property type="entry name" value="TPR"/>
    <property type="match status" value="2"/>
</dbReference>
<keyword evidence="4" id="KW-0963">Cytoplasm</keyword>
<keyword evidence="1" id="KW-0677">Repeat</keyword>
<gene>
    <name evidence="6" type="ORF">JXQ802_LOCUS44711</name>
    <name evidence="5" type="ORF">PYM288_LOCUS29265</name>
</gene>
<dbReference type="Proteomes" id="UP000663854">
    <property type="component" value="Unassembled WGS sequence"/>
</dbReference>
<dbReference type="Gene3D" id="1.25.40.10">
    <property type="entry name" value="Tetratricopeptide repeat domain"/>
    <property type="match status" value="1"/>
</dbReference>
<feature type="repeat" description="TPR" evidence="3">
    <location>
        <begin position="15"/>
        <end position="48"/>
    </location>
</feature>
<accession>A0A815Y2J7</accession>
<evidence type="ECO:0000313" key="7">
    <source>
        <dbReference type="Proteomes" id="UP000663870"/>
    </source>
</evidence>
<comment type="similarity">
    <text evidence="4">Belongs to the kinesin light chain family.</text>
</comment>
<name>A0A815Y2J7_9BILA</name>
<comment type="subunit">
    <text evidence="4">Oligomeric complex composed of two heavy chains and two light chains.</text>
</comment>
<sequence length="284" mass="32570">EIQKIALPPNHPDLATSYNNIGLVYNNMGEYSKALSSFERSLEIRKIALPANHSDLAASYNNIGMVYDNMGEYSKALSFLQKGLAIRQKSLPPNHPDIAQSKRNIEIIKYLSIIIKIIVQILIIGYLKLNIKKFQSSSRKSQRSITRTRNIGTNEQHLSIKNDKDSSIISNTNKDTEVNFERLLSTTLISIKSIKHLIILNQRSMYKRASEHELETRALAALVPVVYDLFLVETLLELVRYNKLNNFEKILNDFRQSLAHDETVYCLDIFSYSTSLNEYFKLLL</sequence>
<evidence type="ECO:0000256" key="2">
    <source>
        <dbReference type="ARBA" id="ARBA00022803"/>
    </source>
</evidence>
<dbReference type="InterPro" id="IPR011990">
    <property type="entry name" value="TPR-like_helical_dom_sf"/>
</dbReference>
<evidence type="ECO:0000256" key="4">
    <source>
        <dbReference type="RuleBase" id="RU367020"/>
    </source>
</evidence>
<dbReference type="AlphaFoldDB" id="A0A815Y2J7"/>
<dbReference type="InterPro" id="IPR019734">
    <property type="entry name" value="TPR_rpt"/>
</dbReference>
<dbReference type="PROSITE" id="PS50005">
    <property type="entry name" value="TPR"/>
    <property type="match status" value="2"/>
</dbReference>
<keyword evidence="4" id="KW-0206">Cytoskeleton</keyword>
<protein>
    <recommendedName>
        <fullName evidence="4">Kinesin light chain</fullName>
    </recommendedName>
</protein>
<dbReference type="GO" id="GO:0005871">
    <property type="term" value="C:kinesin complex"/>
    <property type="evidence" value="ECO:0007669"/>
    <property type="project" value="UniProtKB-UniRule"/>
</dbReference>
<evidence type="ECO:0000313" key="6">
    <source>
        <dbReference type="EMBL" id="CAF1565252.1"/>
    </source>
</evidence>
<dbReference type="EMBL" id="CAJNOH010002349">
    <property type="protein sequence ID" value="CAF1288490.1"/>
    <property type="molecule type" value="Genomic_DNA"/>
</dbReference>
<dbReference type="EMBL" id="CAJNOL010003509">
    <property type="protein sequence ID" value="CAF1565252.1"/>
    <property type="molecule type" value="Genomic_DNA"/>
</dbReference>
<comment type="caution">
    <text evidence="6">The sequence shown here is derived from an EMBL/GenBank/DDBJ whole genome shotgun (WGS) entry which is preliminary data.</text>
</comment>
<keyword evidence="4" id="KW-0493">Microtubule</keyword>
<dbReference type="PRINTS" id="PR00381">
    <property type="entry name" value="KINESINLIGHT"/>
</dbReference>
<comment type="subcellular location">
    <subcellularLocation>
        <location evidence="4">Cytoplasm</location>
        <location evidence="4">Cytoskeleton</location>
    </subcellularLocation>
</comment>
<dbReference type="Proteomes" id="UP000663870">
    <property type="component" value="Unassembled WGS sequence"/>
</dbReference>
<reference evidence="6" key="1">
    <citation type="submission" date="2021-02" db="EMBL/GenBank/DDBJ databases">
        <authorList>
            <person name="Nowell W R."/>
        </authorList>
    </citation>
    <scope>NUCLEOTIDE SEQUENCE</scope>
</reference>
<comment type="function">
    <text evidence="4">Kinesin is a microtubule-associated force-producing protein that play a role in organelle transport.</text>
</comment>
<keyword evidence="2 3" id="KW-0802">TPR repeat</keyword>
<feature type="non-terminal residue" evidence="6">
    <location>
        <position position="1"/>
    </location>
</feature>
<proteinExistence type="inferred from homology"/>